<keyword evidence="1" id="KW-0808">Transferase</keyword>
<proteinExistence type="predicted"/>
<protein>
    <submittedName>
        <fullName evidence="1">mRNA cap guanine-N7 methyltransferase</fullName>
        <ecNumber evidence="1">2.1.1.56</ecNumber>
    </submittedName>
</protein>
<dbReference type="EC" id="2.1.1.56" evidence="1"/>
<dbReference type="EMBL" id="JANBUN010000003">
    <property type="protein sequence ID" value="KAJ2808373.1"/>
    <property type="molecule type" value="Genomic_DNA"/>
</dbReference>
<gene>
    <name evidence="1" type="primary">ABD1</name>
    <name evidence="1" type="ORF">H4R21_000072</name>
</gene>
<comment type="caution">
    <text evidence="1">The sequence shown here is derived from an EMBL/GenBank/DDBJ whole genome shotgun (WGS) entry which is preliminary data.</text>
</comment>
<evidence type="ECO:0000313" key="1">
    <source>
        <dbReference type="EMBL" id="KAJ2808373.1"/>
    </source>
</evidence>
<keyword evidence="2" id="KW-1185">Reference proteome</keyword>
<evidence type="ECO:0000313" key="2">
    <source>
        <dbReference type="Proteomes" id="UP001140087"/>
    </source>
</evidence>
<accession>A0ACC1LHN9</accession>
<name>A0ACC1LHN9_9FUNG</name>
<reference evidence="1" key="1">
    <citation type="submission" date="2022-07" db="EMBL/GenBank/DDBJ databases">
        <title>Phylogenomic reconstructions and comparative analyses of Kickxellomycotina fungi.</title>
        <authorList>
            <person name="Reynolds N.K."/>
            <person name="Stajich J.E."/>
            <person name="Barry K."/>
            <person name="Grigoriev I.V."/>
            <person name="Crous P."/>
            <person name="Smith M.E."/>
        </authorList>
    </citation>
    <scope>NUCLEOTIDE SEQUENCE</scope>
    <source>
        <strain evidence="1">BCRC 34780</strain>
    </source>
</reference>
<organism evidence="1 2">
    <name type="scientific">Coemansia helicoidea</name>
    <dbReference type="NCBI Taxonomy" id="1286919"/>
    <lineage>
        <taxon>Eukaryota</taxon>
        <taxon>Fungi</taxon>
        <taxon>Fungi incertae sedis</taxon>
        <taxon>Zoopagomycota</taxon>
        <taxon>Kickxellomycotina</taxon>
        <taxon>Kickxellomycetes</taxon>
        <taxon>Kickxellales</taxon>
        <taxon>Kickxellaceae</taxon>
        <taxon>Coemansia</taxon>
    </lineage>
</organism>
<dbReference type="Proteomes" id="UP001140087">
    <property type="component" value="Unassembled WGS sequence"/>
</dbReference>
<sequence length="299" mass="34013">MLEHKPAADNAAHVARHYNERRELGVEGRMHTKITGLRLFNNWVKSLLIRQYTTRGCRVLDLGCGKGGDLRKWELSSIGEYVGMDIAAVSVGQASKRYRELRNASFEARFFAQDCYGEPLENTLRPADYVADVISAQFCLHYAFESERKARQMMANVAGHLAPNGVFMCTIPNANWLVKKRRVAGERFGNSVYRVEFAPGAITRFGTAYSFTLDEAVEDCTEFLVHMPSFVQLAREHGLELECCLDFHRFYQQHLGRHASVGLLWRMHVVDTDRPAISADEWEAVGIYLVVVFRKKKSS</sequence>
<keyword evidence="1" id="KW-0489">Methyltransferase</keyword>